<evidence type="ECO:0000313" key="2">
    <source>
        <dbReference type="Proteomes" id="UP000217790"/>
    </source>
</evidence>
<feature type="non-terminal residue" evidence="1">
    <location>
        <position position="1"/>
    </location>
</feature>
<proteinExistence type="predicted"/>
<accession>A0A2H3D284</accession>
<dbReference type="EMBL" id="KZ293669">
    <property type="protein sequence ID" value="PBK89365.1"/>
    <property type="molecule type" value="Genomic_DNA"/>
</dbReference>
<feature type="non-terminal residue" evidence="1">
    <location>
        <position position="165"/>
    </location>
</feature>
<organism evidence="1 2">
    <name type="scientific">Armillaria gallica</name>
    <name type="common">Bulbous honey fungus</name>
    <name type="synonym">Armillaria bulbosa</name>
    <dbReference type="NCBI Taxonomy" id="47427"/>
    <lineage>
        <taxon>Eukaryota</taxon>
        <taxon>Fungi</taxon>
        <taxon>Dikarya</taxon>
        <taxon>Basidiomycota</taxon>
        <taxon>Agaricomycotina</taxon>
        <taxon>Agaricomycetes</taxon>
        <taxon>Agaricomycetidae</taxon>
        <taxon>Agaricales</taxon>
        <taxon>Marasmiineae</taxon>
        <taxon>Physalacriaceae</taxon>
        <taxon>Armillaria</taxon>
    </lineage>
</organism>
<protein>
    <submittedName>
        <fullName evidence="1">Uncharacterized protein</fullName>
    </submittedName>
</protein>
<evidence type="ECO:0000313" key="1">
    <source>
        <dbReference type="EMBL" id="PBK89365.1"/>
    </source>
</evidence>
<dbReference type="InParanoid" id="A0A2H3D284"/>
<gene>
    <name evidence="1" type="ORF">ARMGADRAFT_867668</name>
</gene>
<dbReference type="OrthoDB" id="3041043at2759"/>
<dbReference type="Proteomes" id="UP000217790">
    <property type="component" value="Unassembled WGS sequence"/>
</dbReference>
<reference evidence="2" key="1">
    <citation type="journal article" date="2017" name="Nat. Ecol. Evol.">
        <title>Genome expansion and lineage-specific genetic innovations in the forest pathogenic fungi Armillaria.</title>
        <authorList>
            <person name="Sipos G."/>
            <person name="Prasanna A.N."/>
            <person name="Walter M.C."/>
            <person name="O'Connor E."/>
            <person name="Balint B."/>
            <person name="Krizsan K."/>
            <person name="Kiss B."/>
            <person name="Hess J."/>
            <person name="Varga T."/>
            <person name="Slot J."/>
            <person name="Riley R."/>
            <person name="Boka B."/>
            <person name="Rigling D."/>
            <person name="Barry K."/>
            <person name="Lee J."/>
            <person name="Mihaltcheva S."/>
            <person name="LaButti K."/>
            <person name="Lipzen A."/>
            <person name="Waldron R."/>
            <person name="Moloney N.M."/>
            <person name="Sperisen C."/>
            <person name="Kredics L."/>
            <person name="Vagvoelgyi C."/>
            <person name="Patrignani A."/>
            <person name="Fitzpatrick D."/>
            <person name="Nagy I."/>
            <person name="Doyle S."/>
            <person name="Anderson J.B."/>
            <person name="Grigoriev I.V."/>
            <person name="Gueldener U."/>
            <person name="Muensterkoetter M."/>
            <person name="Nagy L.G."/>
        </authorList>
    </citation>
    <scope>NUCLEOTIDE SEQUENCE [LARGE SCALE GENOMIC DNA]</scope>
    <source>
        <strain evidence="2">Ar21-2</strain>
    </source>
</reference>
<keyword evidence="2" id="KW-1185">Reference proteome</keyword>
<sequence length="165" mass="18948">DIKSFQELQRCTGLLVLGSIALSIFERVRYRNTDIDLYVSSDQWKPVTSFMLRSGYQLVSANSKDRRYEWDSRHYLGYHLPGISTIVDFINDAGRQAQVIFAVYSPLDVVLGFHSTVVMNVISHSGAVCLYPYSTFVLRRSIIFGYTASEDKRVDITQKYGRRGW</sequence>
<dbReference type="STRING" id="47427.A0A2H3D284"/>
<dbReference type="AlphaFoldDB" id="A0A2H3D284"/>
<name>A0A2H3D284_ARMGA</name>